<gene>
    <name evidence="2" type="ORF">DV520_07845</name>
</gene>
<organism evidence="2 3">
    <name type="scientific">Evtepia gabavorous</name>
    <dbReference type="NCBI Taxonomy" id="2211183"/>
    <lineage>
        <taxon>Bacteria</taxon>
        <taxon>Bacillati</taxon>
        <taxon>Bacillota</taxon>
        <taxon>Clostridia</taxon>
        <taxon>Eubacteriales</taxon>
        <taxon>Evtepia</taxon>
    </lineage>
</organism>
<dbReference type="EMBL" id="QQRQ01000011">
    <property type="protein sequence ID" value="RFT06394.1"/>
    <property type="molecule type" value="Genomic_DNA"/>
</dbReference>
<keyword evidence="1" id="KW-0812">Transmembrane</keyword>
<reference evidence="2 3" key="1">
    <citation type="submission" date="2018-07" db="EMBL/GenBank/DDBJ databases">
        <title>GABA Modulating Bacteria of the Human Gut Microbiota.</title>
        <authorList>
            <person name="Strandwitz P."/>
            <person name="Kim K.H."/>
            <person name="Terekhova D."/>
            <person name="Liu J.K."/>
            <person name="Sharma A."/>
            <person name="Levering J."/>
            <person name="Mcdonald D."/>
            <person name="Dietrich D."/>
            <person name="Ramadhar T.R."/>
            <person name="Lekbua A."/>
            <person name="Mroue N."/>
            <person name="Liston C."/>
            <person name="Stewart E.J."/>
            <person name="Dubin M.J."/>
            <person name="Zengler K."/>
            <person name="Knight R."/>
            <person name="Gilbert J.A."/>
            <person name="Clardy J."/>
            <person name="Lewis K."/>
        </authorList>
    </citation>
    <scope>NUCLEOTIDE SEQUENCE [LARGE SCALE GENOMIC DNA]</scope>
    <source>
        <strain evidence="2 3">KLE1738</strain>
    </source>
</reference>
<keyword evidence="1" id="KW-0472">Membrane</keyword>
<dbReference type="AlphaFoldDB" id="A0A3E2B330"/>
<feature type="transmembrane region" description="Helical" evidence="1">
    <location>
        <begin position="37"/>
        <end position="60"/>
    </location>
</feature>
<evidence type="ECO:0008006" key="4">
    <source>
        <dbReference type="Google" id="ProtNLM"/>
    </source>
</evidence>
<sequence>MEKEFRKITLTFGIIMAVLGALVIWRGVTKMIPVTGWVHGGLFTLGGLFFFLVGVALLVVPPLRARRKKKNAEEREKAS</sequence>
<comment type="caution">
    <text evidence="2">The sequence shown here is derived from an EMBL/GenBank/DDBJ whole genome shotgun (WGS) entry which is preliminary data.</text>
</comment>
<keyword evidence="3" id="KW-1185">Reference proteome</keyword>
<keyword evidence="1" id="KW-1133">Transmembrane helix</keyword>
<name>A0A3E2B330_9FIRM</name>
<accession>A0A3E2B330</accession>
<evidence type="ECO:0000313" key="2">
    <source>
        <dbReference type="EMBL" id="RFT06394.1"/>
    </source>
</evidence>
<dbReference type="RefSeq" id="WP_021920084.1">
    <property type="nucleotide sequence ID" value="NZ_CAKXKJ010000019.1"/>
</dbReference>
<feature type="transmembrane region" description="Helical" evidence="1">
    <location>
        <begin position="7"/>
        <end position="25"/>
    </location>
</feature>
<dbReference type="GeneID" id="97995640"/>
<evidence type="ECO:0000256" key="1">
    <source>
        <dbReference type="SAM" id="Phobius"/>
    </source>
</evidence>
<proteinExistence type="predicted"/>
<dbReference type="Proteomes" id="UP000260649">
    <property type="component" value="Unassembled WGS sequence"/>
</dbReference>
<protein>
    <recommendedName>
        <fullName evidence="4">DUF3817 domain-containing protein</fullName>
    </recommendedName>
</protein>
<evidence type="ECO:0000313" key="3">
    <source>
        <dbReference type="Proteomes" id="UP000260649"/>
    </source>
</evidence>